<dbReference type="KEGG" id="upl:DSM104440_02160"/>
<evidence type="ECO:0000313" key="2">
    <source>
        <dbReference type="EMBL" id="QJR15341.1"/>
    </source>
</evidence>
<dbReference type="AlphaFoldDB" id="A0A6M4H6U6"/>
<keyword evidence="1" id="KW-0472">Membrane</keyword>
<proteinExistence type="predicted"/>
<evidence type="ECO:0000256" key="1">
    <source>
        <dbReference type="SAM" id="Phobius"/>
    </source>
</evidence>
<feature type="transmembrane region" description="Helical" evidence="1">
    <location>
        <begin position="7"/>
        <end position="26"/>
    </location>
</feature>
<keyword evidence="1" id="KW-1133">Transmembrane helix</keyword>
<name>A0A6M4H6U6_9PROT</name>
<keyword evidence="3" id="KW-1185">Reference proteome</keyword>
<keyword evidence="1" id="KW-0812">Transmembrane</keyword>
<sequence length="152" mass="17241">MRPLARNVLIWGTPILVIVAGVFFFGDHLLRSFADAYLGKDASIESRLPRMVEAAREKVGTMVDANTRLDGVRQGSANQMVYEYTILNVPTLRDLNPSADLAAVKERIRARGCEHEYAKFIVRHNVNMLYEYRAVNGERLMEVELTKANCRL</sequence>
<dbReference type="Proteomes" id="UP000503096">
    <property type="component" value="Chromosome"/>
</dbReference>
<accession>A0A6M4H6U6</accession>
<protein>
    <submittedName>
        <fullName evidence="2">Uncharacterized protein</fullName>
    </submittedName>
</protein>
<dbReference type="EMBL" id="CP053073">
    <property type="protein sequence ID" value="QJR15341.1"/>
    <property type="molecule type" value="Genomic_DNA"/>
</dbReference>
<organism evidence="2 3">
    <name type="scientific">Usitatibacter palustris</name>
    <dbReference type="NCBI Taxonomy" id="2732487"/>
    <lineage>
        <taxon>Bacteria</taxon>
        <taxon>Pseudomonadati</taxon>
        <taxon>Pseudomonadota</taxon>
        <taxon>Betaproteobacteria</taxon>
        <taxon>Nitrosomonadales</taxon>
        <taxon>Usitatibacteraceae</taxon>
        <taxon>Usitatibacter</taxon>
    </lineage>
</organism>
<reference evidence="2 3" key="1">
    <citation type="submission" date="2020-04" db="EMBL/GenBank/DDBJ databases">
        <title>Usitatibacter rugosus gen. nov., sp. nov. and Usitatibacter palustris sp. nov., novel members of Usitatibacteraceae fam. nov. within the order Nitrosomonadales isolated from soil.</title>
        <authorList>
            <person name="Huber K.J."/>
            <person name="Neumann-Schaal M."/>
            <person name="Geppert A."/>
            <person name="Luckner M."/>
            <person name="Wanner G."/>
            <person name="Overmann J."/>
        </authorList>
    </citation>
    <scope>NUCLEOTIDE SEQUENCE [LARGE SCALE GENOMIC DNA]</scope>
    <source>
        <strain evidence="2 3">Swamp67</strain>
    </source>
</reference>
<gene>
    <name evidence="2" type="ORF">DSM104440_02160</name>
</gene>
<evidence type="ECO:0000313" key="3">
    <source>
        <dbReference type="Proteomes" id="UP000503096"/>
    </source>
</evidence>
<dbReference type="InParanoid" id="A0A6M4H6U6"/>